<dbReference type="InterPro" id="IPR005164">
    <property type="entry name" value="Allantoicase"/>
</dbReference>
<dbReference type="PANTHER" id="PTHR12045:SF3">
    <property type="entry name" value="INACTIVE ALLANTOICASE-RELATED"/>
    <property type="match status" value="1"/>
</dbReference>
<dbReference type="EMBL" id="JAIFTL010000006">
    <property type="protein sequence ID" value="KAG9327309.1"/>
    <property type="molecule type" value="Genomic_DNA"/>
</dbReference>
<dbReference type="Gene3D" id="2.60.120.260">
    <property type="entry name" value="Galactose-binding domain-like"/>
    <property type="match status" value="2"/>
</dbReference>
<evidence type="ECO:0000259" key="2">
    <source>
        <dbReference type="Pfam" id="PF03561"/>
    </source>
</evidence>
<sequence length="373" mass="40846">MTNTTAPANTVVPVEKISETFKEYIDLAVATRGGKVLTFTDEWFADCSNLLTAAAPISAPGRFVPTGAWYDGWETRRHNAPNHDWCVIQLGYAGTIAGFEVDTSYFTGNHSPFVSVEGYTETAPAQAAATRTHEEWAAVPWVPILSKVALNPSARHGFQLEKPTAEHYTHIRFCMYPDGGVARLRVFGKVHEVHPENKHEIYDLASAAAGSVVTGFSDAHYGHPSNMLLPGRGHDMSDGWETKRSRAPGHVDHCTIKLGQPGHVTDIEVDTAHYMGNPPKAVTIAGFEIGSEEPIVLLDQAPVGPHRQHFFKVASDLTEKRIAKVQVVMIPDGGIKRVRVWGAAQLPAVQPEGSLVGVRQELPDEHTWNQKKN</sequence>
<proteinExistence type="inferred from homology"/>
<dbReference type="PIRSF" id="PIRSF016516">
    <property type="entry name" value="Allantoicase"/>
    <property type="match status" value="1"/>
</dbReference>
<organism evidence="3 4">
    <name type="scientific">Mortierella alpina</name>
    <name type="common">Oleaginous fungus</name>
    <name type="synonym">Mortierella renispora</name>
    <dbReference type="NCBI Taxonomy" id="64518"/>
    <lineage>
        <taxon>Eukaryota</taxon>
        <taxon>Fungi</taxon>
        <taxon>Fungi incertae sedis</taxon>
        <taxon>Mucoromycota</taxon>
        <taxon>Mortierellomycotina</taxon>
        <taxon>Mortierellomycetes</taxon>
        <taxon>Mortierellales</taxon>
        <taxon>Mortierellaceae</taxon>
        <taxon>Mortierella</taxon>
    </lineage>
</organism>
<evidence type="ECO:0000313" key="4">
    <source>
        <dbReference type="Proteomes" id="UP000717515"/>
    </source>
</evidence>
<dbReference type="Pfam" id="PF03561">
    <property type="entry name" value="Allantoicase"/>
    <property type="match status" value="2"/>
</dbReference>
<name>A0A9P8D2L8_MORAP</name>
<evidence type="ECO:0000256" key="1">
    <source>
        <dbReference type="ARBA" id="ARBA00009242"/>
    </source>
</evidence>
<dbReference type="Proteomes" id="UP000717515">
    <property type="component" value="Unassembled WGS sequence"/>
</dbReference>
<feature type="domain" description="Allantoicase" evidence="2">
    <location>
        <begin position="33"/>
        <end position="190"/>
    </location>
</feature>
<dbReference type="NCBIfam" id="TIGR02961">
    <property type="entry name" value="allantoicase"/>
    <property type="match status" value="1"/>
</dbReference>
<accession>A0A9P8D2L8</accession>
<dbReference type="AlphaFoldDB" id="A0A9P8D2L8"/>
<protein>
    <recommendedName>
        <fullName evidence="2">Allantoicase domain-containing protein</fullName>
    </recommendedName>
</protein>
<dbReference type="SUPFAM" id="SSF49785">
    <property type="entry name" value="Galactose-binding domain-like"/>
    <property type="match status" value="2"/>
</dbReference>
<dbReference type="PANTHER" id="PTHR12045">
    <property type="entry name" value="ALLANTOICASE"/>
    <property type="match status" value="1"/>
</dbReference>
<feature type="domain" description="Allantoicase" evidence="2">
    <location>
        <begin position="210"/>
        <end position="344"/>
    </location>
</feature>
<dbReference type="InterPro" id="IPR015908">
    <property type="entry name" value="Allantoicase_dom"/>
</dbReference>
<dbReference type="InterPro" id="IPR008979">
    <property type="entry name" value="Galactose-bd-like_sf"/>
</dbReference>
<gene>
    <name evidence="3" type="ORF">KVV02_007085</name>
</gene>
<reference evidence="3" key="1">
    <citation type="submission" date="2021-07" db="EMBL/GenBank/DDBJ databases">
        <title>Draft genome of Mortierella alpina, strain LL118, isolated from an aspen leaf litter sample.</title>
        <authorList>
            <person name="Yang S."/>
            <person name="Vinatzer B.A."/>
        </authorList>
    </citation>
    <scope>NUCLEOTIDE SEQUENCE</scope>
    <source>
        <strain evidence="3">LL118</strain>
    </source>
</reference>
<dbReference type="HAMAP" id="MF_00813">
    <property type="entry name" value="Allantoicase"/>
    <property type="match status" value="1"/>
</dbReference>
<comment type="caution">
    <text evidence="3">The sequence shown here is derived from an EMBL/GenBank/DDBJ whole genome shotgun (WGS) entry which is preliminary data.</text>
</comment>
<dbReference type="GO" id="GO:0004037">
    <property type="term" value="F:allantoicase activity"/>
    <property type="evidence" value="ECO:0007669"/>
    <property type="project" value="InterPro"/>
</dbReference>
<comment type="similarity">
    <text evidence="1">Belongs to the allantoicase family.</text>
</comment>
<dbReference type="GO" id="GO:0000256">
    <property type="term" value="P:allantoin catabolic process"/>
    <property type="evidence" value="ECO:0007669"/>
    <property type="project" value="InterPro"/>
</dbReference>
<evidence type="ECO:0000313" key="3">
    <source>
        <dbReference type="EMBL" id="KAG9327309.1"/>
    </source>
</evidence>